<feature type="compositionally biased region" description="Basic and acidic residues" evidence="1">
    <location>
        <begin position="88"/>
        <end position="97"/>
    </location>
</feature>
<feature type="compositionally biased region" description="Basic and acidic residues" evidence="1">
    <location>
        <begin position="8"/>
        <end position="54"/>
    </location>
</feature>
<name>A0A514K305_9VIRU</name>
<protein>
    <submittedName>
        <fullName evidence="2">Uncharacterized protein</fullName>
    </submittedName>
</protein>
<feature type="region of interest" description="Disordered" evidence="1">
    <location>
        <begin position="1"/>
        <end position="54"/>
    </location>
</feature>
<dbReference type="KEGG" id="vg:80402635"/>
<dbReference type="EMBL" id="MK570055">
    <property type="protein sequence ID" value="QDI74015.1"/>
    <property type="molecule type" value="Genomic_DNA"/>
</dbReference>
<feature type="compositionally biased region" description="Polar residues" evidence="1">
    <location>
        <begin position="130"/>
        <end position="139"/>
    </location>
</feature>
<reference evidence="2" key="1">
    <citation type="submission" date="2019-02" db="EMBL/GenBank/DDBJ databases">
        <title>Spindle-shaped viruses infect a marine ammonia-oxidizing thaumarchaeon.</title>
        <authorList>
            <person name="Kim J.-G."/>
            <person name="Kim S.-J."/>
            <person name="Rhee S.-K."/>
        </authorList>
    </citation>
    <scope>NUCLEOTIDE SEQUENCE [LARGE SCALE GENOMIC DNA]</scope>
    <source>
        <strain evidence="2">NSV2</strain>
    </source>
</reference>
<sequence>MGRSFRQIRREVLDSNRENRSNDKRRNARLERIAEKQMRADKKNFSDDDRIRSHNKRGFLDKLRNRNDPDVIKERIAKKKLKLAEQQLDTKQKLDKAKRPKSYLSQMSQGTTKSSRGRNSRSSGRGRQSAPPQSNSILDSSPGEGLNDLFGFSSQTTTKKKGGGIDGLTSLFG</sequence>
<feature type="compositionally biased region" description="Polar residues" evidence="1">
    <location>
        <begin position="103"/>
        <end position="113"/>
    </location>
</feature>
<feature type="region of interest" description="Disordered" evidence="1">
    <location>
        <begin position="80"/>
        <end position="173"/>
    </location>
</feature>
<proteinExistence type="predicted"/>
<organism evidence="2">
    <name type="scientific">Nitrosopumilus spindle-shaped virus 1</name>
    <dbReference type="NCBI Taxonomy" id="2848002"/>
    <lineage>
        <taxon>Viruses</taxon>
        <taxon>Viruses incertae sedis</taxon>
        <taxon>Thaspiviridae</taxon>
        <taxon>Nitmarvirus</taxon>
        <taxon>Nitmarvirus maris</taxon>
        <taxon>Nitmarvirus NSV1</taxon>
    </lineage>
</organism>
<accession>A0A514K305</accession>
<evidence type="ECO:0000256" key="1">
    <source>
        <dbReference type="SAM" id="MobiDB-lite"/>
    </source>
</evidence>
<evidence type="ECO:0000313" key="2">
    <source>
        <dbReference type="EMBL" id="QDI74015.1"/>
    </source>
</evidence>